<dbReference type="InterPro" id="IPR008256">
    <property type="entry name" value="Peptidase_S1B"/>
</dbReference>
<dbReference type="AlphaFoldDB" id="A0A9D1ELI3"/>
<accession>A0A9D1ELI3</accession>
<keyword evidence="3" id="KW-0732">Signal</keyword>
<gene>
    <name evidence="7" type="ORF">IAB98_11175</name>
</gene>
<dbReference type="EMBL" id="DVHU01000100">
    <property type="protein sequence ID" value="HIR93966.1"/>
    <property type="molecule type" value="Genomic_DNA"/>
</dbReference>
<sequence length="97" mass="11110">ENQLAVLSGYPTMYTKQDGYGEQWFTEDRILLASDLQIYYQMDTSGGNSGSPLIRYIDDFYVVGINSREYPSGDPSFNAGARINEDFYNMIAYYKTK</sequence>
<dbReference type="InterPro" id="IPR009003">
    <property type="entry name" value="Peptidase_S1_PA"/>
</dbReference>
<proteinExistence type="inferred from homology"/>
<evidence type="ECO:0000256" key="2">
    <source>
        <dbReference type="ARBA" id="ARBA00022670"/>
    </source>
</evidence>
<dbReference type="InterPro" id="IPR043504">
    <property type="entry name" value="Peptidase_S1_PA_chymotrypsin"/>
</dbReference>
<reference evidence="7" key="2">
    <citation type="journal article" date="2021" name="PeerJ">
        <title>Extensive microbial diversity within the chicken gut microbiome revealed by metagenomics and culture.</title>
        <authorList>
            <person name="Gilroy R."/>
            <person name="Ravi A."/>
            <person name="Getino M."/>
            <person name="Pursley I."/>
            <person name="Horton D.L."/>
            <person name="Alikhan N.F."/>
            <person name="Baker D."/>
            <person name="Gharbi K."/>
            <person name="Hall N."/>
            <person name="Watson M."/>
            <person name="Adriaenssens E.M."/>
            <person name="Foster-Nyarko E."/>
            <person name="Jarju S."/>
            <person name="Secka A."/>
            <person name="Antonio M."/>
            <person name="Oren A."/>
            <person name="Chaudhuri R.R."/>
            <person name="La Ragione R."/>
            <person name="Hildebrand F."/>
            <person name="Pallen M.J."/>
        </authorList>
    </citation>
    <scope>NUCLEOTIDE SEQUENCE</scope>
    <source>
        <strain evidence="7">ChiSxjej1B13-7041</strain>
    </source>
</reference>
<organism evidence="7 8">
    <name type="scientific">Candidatus Egerieimonas intestinavium</name>
    <dbReference type="NCBI Taxonomy" id="2840777"/>
    <lineage>
        <taxon>Bacteria</taxon>
        <taxon>Bacillati</taxon>
        <taxon>Bacillota</taxon>
        <taxon>Clostridia</taxon>
        <taxon>Lachnospirales</taxon>
        <taxon>Lachnospiraceae</taxon>
        <taxon>Lachnospiraceae incertae sedis</taxon>
        <taxon>Candidatus Egerieimonas</taxon>
    </lineage>
</organism>
<evidence type="ECO:0000313" key="8">
    <source>
        <dbReference type="Proteomes" id="UP000886841"/>
    </source>
</evidence>
<evidence type="ECO:0000256" key="4">
    <source>
        <dbReference type="ARBA" id="ARBA00022801"/>
    </source>
</evidence>
<keyword evidence="2 6" id="KW-0645">Protease</keyword>
<evidence type="ECO:0000256" key="1">
    <source>
        <dbReference type="ARBA" id="ARBA00008764"/>
    </source>
</evidence>
<comment type="caution">
    <text evidence="7">The sequence shown here is derived from an EMBL/GenBank/DDBJ whole genome shotgun (WGS) entry which is preliminary data.</text>
</comment>
<dbReference type="Gene3D" id="2.40.10.10">
    <property type="entry name" value="Trypsin-like serine proteases"/>
    <property type="match status" value="1"/>
</dbReference>
<evidence type="ECO:0000313" key="7">
    <source>
        <dbReference type="EMBL" id="HIR93966.1"/>
    </source>
</evidence>
<comment type="similarity">
    <text evidence="1 6">Belongs to the peptidase S1B family.</text>
</comment>
<dbReference type="PRINTS" id="PR00839">
    <property type="entry name" value="V8PROTEASE"/>
</dbReference>
<dbReference type="SUPFAM" id="SSF50494">
    <property type="entry name" value="Trypsin-like serine proteases"/>
    <property type="match status" value="1"/>
</dbReference>
<dbReference type="GO" id="GO:0006508">
    <property type="term" value="P:proteolysis"/>
    <property type="evidence" value="ECO:0007669"/>
    <property type="project" value="UniProtKB-KW"/>
</dbReference>
<keyword evidence="4 6" id="KW-0378">Hydrolase</keyword>
<dbReference type="Proteomes" id="UP000886841">
    <property type="component" value="Unassembled WGS sequence"/>
</dbReference>
<evidence type="ECO:0000256" key="6">
    <source>
        <dbReference type="RuleBase" id="RU004296"/>
    </source>
</evidence>
<feature type="non-terminal residue" evidence="7">
    <location>
        <position position="1"/>
    </location>
</feature>
<dbReference type="GO" id="GO:0008236">
    <property type="term" value="F:serine-type peptidase activity"/>
    <property type="evidence" value="ECO:0007669"/>
    <property type="project" value="UniProtKB-KW"/>
</dbReference>
<name>A0A9D1ELI3_9FIRM</name>
<dbReference type="EC" id="3.4.21.-" evidence="6"/>
<evidence type="ECO:0000256" key="3">
    <source>
        <dbReference type="ARBA" id="ARBA00022729"/>
    </source>
</evidence>
<reference evidence="7" key="1">
    <citation type="submission" date="2020-10" db="EMBL/GenBank/DDBJ databases">
        <authorList>
            <person name="Gilroy R."/>
        </authorList>
    </citation>
    <scope>NUCLEOTIDE SEQUENCE</scope>
    <source>
        <strain evidence="7">ChiSxjej1B13-7041</strain>
    </source>
</reference>
<protein>
    <recommendedName>
        <fullName evidence="6">Serine protease</fullName>
        <ecNumber evidence="6">3.4.21.-</ecNumber>
    </recommendedName>
</protein>
<keyword evidence="5 6" id="KW-0720">Serine protease</keyword>
<evidence type="ECO:0000256" key="5">
    <source>
        <dbReference type="ARBA" id="ARBA00022825"/>
    </source>
</evidence>